<evidence type="ECO:0000313" key="2">
    <source>
        <dbReference type="Proteomes" id="UP001293254"/>
    </source>
</evidence>
<name>A0AAE1XN69_9LAMI</name>
<comment type="caution">
    <text evidence="1">The sequence shown here is derived from an EMBL/GenBank/DDBJ whole genome shotgun (WGS) entry which is preliminary data.</text>
</comment>
<accession>A0AAE1XN69</accession>
<dbReference type="Proteomes" id="UP001293254">
    <property type="component" value="Unassembled WGS sequence"/>
</dbReference>
<keyword evidence="2" id="KW-1185">Reference proteome</keyword>
<dbReference type="EMBL" id="JACGWO010000011">
    <property type="protein sequence ID" value="KAK4414956.1"/>
    <property type="molecule type" value="Genomic_DNA"/>
</dbReference>
<reference evidence="1" key="1">
    <citation type="submission" date="2020-06" db="EMBL/GenBank/DDBJ databases">
        <authorList>
            <person name="Li T."/>
            <person name="Hu X."/>
            <person name="Zhang T."/>
            <person name="Song X."/>
            <person name="Zhang H."/>
            <person name="Dai N."/>
            <person name="Sheng W."/>
            <person name="Hou X."/>
            <person name="Wei L."/>
        </authorList>
    </citation>
    <scope>NUCLEOTIDE SEQUENCE</scope>
    <source>
        <strain evidence="1">3651</strain>
        <tissue evidence="1">Leaf</tissue>
    </source>
</reference>
<reference evidence="1" key="2">
    <citation type="journal article" date="2024" name="Plant">
        <title>Genomic evolution and insights into agronomic trait innovations of Sesamum species.</title>
        <authorList>
            <person name="Miao H."/>
            <person name="Wang L."/>
            <person name="Qu L."/>
            <person name="Liu H."/>
            <person name="Sun Y."/>
            <person name="Le M."/>
            <person name="Wang Q."/>
            <person name="Wei S."/>
            <person name="Zheng Y."/>
            <person name="Lin W."/>
            <person name="Duan Y."/>
            <person name="Cao H."/>
            <person name="Xiong S."/>
            <person name="Wang X."/>
            <person name="Wei L."/>
            <person name="Li C."/>
            <person name="Ma Q."/>
            <person name="Ju M."/>
            <person name="Zhao R."/>
            <person name="Li G."/>
            <person name="Mu C."/>
            <person name="Tian Q."/>
            <person name="Mei H."/>
            <person name="Zhang T."/>
            <person name="Gao T."/>
            <person name="Zhang H."/>
        </authorList>
    </citation>
    <scope>NUCLEOTIDE SEQUENCE</scope>
    <source>
        <strain evidence="1">3651</strain>
    </source>
</reference>
<evidence type="ECO:0000313" key="1">
    <source>
        <dbReference type="EMBL" id="KAK4414956.1"/>
    </source>
</evidence>
<gene>
    <name evidence="1" type="ORF">Salat_2602600</name>
</gene>
<protein>
    <submittedName>
        <fullName evidence="1">Uncharacterized protein</fullName>
    </submittedName>
</protein>
<proteinExistence type="predicted"/>
<dbReference type="AlphaFoldDB" id="A0AAE1XN69"/>
<sequence>MREKGLPIVSQCPCCFHKENVSHLFLQGVATRGVWEYFLAQFNISLPNTTYLQHMFRAGRSSSPFVGHGGIRLLIPTFILWFIWEIWNEVKHNHGRFTTNKIIRRVREYIGLLYHAHRLRFEQWRSKLDVAQAWGIFFIQPRLSKPKVVRWVPPDMGWYKLNTIGAANGNLGIASAGDLFWDHRRG</sequence>
<organism evidence="1 2">
    <name type="scientific">Sesamum alatum</name>
    <dbReference type="NCBI Taxonomy" id="300844"/>
    <lineage>
        <taxon>Eukaryota</taxon>
        <taxon>Viridiplantae</taxon>
        <taxon>Streptophyta</taxon>
        <taxon>Embryophyta</taxon>
        <taxon>Tracheophyta</taxon>
        <taxon>Spermatophyta</taxon>
        <taxon>Magnoliopsida</taxon>
        <taxon>eudicotyledons</taxon>
        <taxon>Gunneridae</taxon>
        <taxon>Pentapetalae</taxon>
        <taxon>asterids</taxon>
        <taxon>lamiids</taxon>
        <taxon>Lamiales</taxon>
        <taxon>Pedaliaceae</taxon>
        <taxon>Sesamum</taxon>
    </lineage>
</organism>